<dbReference type="AlphaFoldDB" id="A0A9W6X2N8"/>
<protein>
    <recommendedName>
        <fullName evidence="6">Transmembrane protein 198</fullName>
    </recommendedName>
</protein>
<feature type="transmembrane region" description="Helical" evidence="8">
    <location>
        <begin position="19"/>
        <end position="41"/>
    </location>
</feature>
<feature type="region of interest" description="Disordered" evidence="7">
    <location>
        <begin position="114"/>
        <end position="193"/>
    </location>
</feature>
<proteinExistence type="inferred from homology"/>
<dbReference type="InterPro" id="IPR040236">
    <property type="entry name" value="TMEM198"/>
</dbReference>
<evidence type="ECO:0000256" key="3">
    <source>
        <dbReference type="ARBA" id="ARBA00022692"/>
    </source>
</evidence>
<evidence type="ECO:0000256" key="7">
    <source>
        <dbReference type="SAM" id="MobiDB-lite"/>
    </source>
</evidence>
<evidence type="ECO:0000313" key="10">
    <source>
        <dbReference type="EMBL" id="GMF27686.1"/>
    </source>
</evidence>
<evidence type="ECO:0000313" key="11">
    <source>
        <dbReference type="Proteomes" id="UP001165083"/>
    </source>
</evidence>
<comment type="subcellular location">
    <subcellularLocation>
        <location evidence="1">Membrane</location>
        <topology evidence="1">Multi-pass membrane protein</topology>
    </subcellularLocation>
</comment>
<dbReference type="OrthoDB" id="120489at2759"/>
<feature type="domain" description="TM7S3/TM198-like" evidence="9">
    <location>
        <begin position="2"/>
        <end position="89"/>
    </location>
</feature>
<feature type="transmembrane region" description="Helical" evidence="8">
    <location>
        <begin position="68"/>
        <end position="87"/>
    </location>
</feature>
<name>A0A9W6X2N8_9STRA</name>
<accession>A0A9W6X2N8</accession>
<keyword evidence="3 8" id="KW-0812">Transmembrane</keyword>
<reference evidence="10" key="1">
    <citation type="submission" date="2023-04" db="EMBL/GenBank/DDBJ databases">
        <title>Phytophthora lilii NBRC 32176.</title>
        <authorList>
            <person name="Ichikawa N."/>
            <person name="Sato H."/>
            <person name="Tonouchi N."/>
        </authorList>
    </citation>
    <scope>NUCLEOTIDE SEQUENCE</scope>
    <source>
        <strain evidence="10">NBRC 32176</strain>
    </source>
</reference>
<dbReference type="Proteomes" id="UP001165083">
    <property type="component" value="Unassembled WGS sequence"/>
</dbReference>
<evidence type="ECO:0000259" key="9">
    <source>
        <dbReference type="Pfam" id="PF13886"/>
    </source>
</evidence>
<comment type="caution">
    <text evidence="10">The sequence shown here is derived from an EMBL/GenBank/DDBJ whole genome shotgun (WGS) entry which is preliminary data.</text>
</comment>
<keyword evidence="11" id="KW-1185">Reference proteome</keyword>
<evidence type="ECO:0000256" key="2">
    <source>
        <dbReference type="ARBA" id="ARBA00006244"/>
    </source>
</evidence>
<dbReference type="PANTHER" id="PTHR31247">
    <property type="entry name" value="TRANSMEMBRANE PROTEIN 198 FAMILY MEMBER"/>
    <property type="match status" value="1"/>
</dbReference>
<evidence type="ECO:0000256" key="1">
    <source>
        <dbReference type="ARBA" id="ARBA00004141"/>
    </source>
</evidence>
<dbReference type="GO" id="GO:0005886">
    <property type="term" value="C:plasma membrane"/>
    <property type="evidence" value="ECO:0007669"/>
    <property type="project" value="TreeGrafter"/>
</dbReference>
<evidence type="ECO:0000256" key="8">
    <source>
        <dbReference type="SAM" id="Phobius"/>
    </source>
</evidence>
<keyword evidence="5 8" id="KW-0472">Membrane</keyword>
<gene>
    <name evidence="10" type="ORF">Plil01_001159800</name>
</gene>
<sequence length="287" mass="32960">MCVVLGIVFEVLALKVGKLVLIISTSLFGACMVAWGVGYFAGDFPDANDLEQYASKDINGKTVYSIPAAWWGDLAGIIVLFVLGMYIRFRKTARNVKDNRPKGFGKRVDVAEYVEKKTQRNRNQDSPVMEAPPPRRQRQVRRYREQPQPQQPREIRQVREVREQQTPSKKRSKKQAPPPHYTTAPRRQYADLDTADEIIEYEERMPRQKRIIYSERESDLYEFESNREPCRICGDYAHRDSSCCSGKGAALDAQGRTVFIQRRAMIMTAVKTHLQLFKNAIGFTFGS</sequence>
<feature type="compositionally biased region" description="Basic and acidic residues" evidence="7">
    <location>
        <begin position="153"/>
        <end position="163"/>
    </location>
</feature>
<dbReference type="EMBL" id="BSXW01000672">
    <property type="protein sequence ID" value="GMF27686.1"/>
    <property type="molecule type" value="Genomic_DNA"/>
</dbReference>
<dbReference type="Pfam" id="PF13886">
    <property type="entry name" value="TM7S3_TM198"/>
    <property type="match status" value="1"/>
</dbReference>
<dbReference type="PANTHER" id="PTHR31247:SF5">
    <property type="entry name" value="DUF4203 DOMAIN-CONTAINING PROTEIN"/>
    <property type="match status" value="1"/>
</dbReference>
<dbReference type="InterPro" id="IPR025256">
    <property type="entry name" value="TM7S3/TM198-like_dom"/>
</dbReference>
<evidence type="ECO:0000256" key="4">
    <source>
        <dbReference type="ARBA" id="ARBA00022989"/>
    </source>
</evidence>
<organism evidence="10 11">
    <name type="scientific">Phytophthora lilii</name>
    <dbReference type="NCBI Taxonomy" id="2077276"/>
    <lineage>
        <taxon>Eukaryota</taxon>
        <taxon>Sar</taxon>
        <taxon>Stramenopiles</taxon>
        <taxon>Oomycota</taxon>
        <taxon>Peronosporomycetes</taxon>
        <taxon>Peronosporales</taxon>
        <taxon>Peronosporaceae</taxon>
        <taxon>Phytophthora</taxon>
    </lineage>
</organism>
<comment type="similarity">
    <text evidence="2">Belongs to the TMEM198 family.</text>
</comment>
<keyword evidence="4 8" id="KW-1133">Transmembrane helix</keyword>
<evidence type="ECO:0000256" key="6">
    <source>
        <dbReference type="ARBA" id="ARBA00049737"/>
    </source>
</evidence>
<evidence type="ECO:0000256" key="5">
    <source>
        <dbReference type="ARBA" id="ARBA00023136"/>
    </source>
</evidence>